<comment type="similarity">
    <text evidence="1">Belongs to the protease inhibitor I11 (ecotin) family.</text>
</comment>
<accession>A0A645G920</accession>
<comment type="caution">
    <text evidence="2">The sequence shown here is derived from an EMBL/GenBank/DDBJ whole genome shotgun (WGS) entry which is preliminary data.</text>
</comment>
<dbReference type="InterPro" id="IPR036198">
    <property type="entry name" value="Ecotin_sf"/>
</dbReference>
<evidence type="ECO:0000256" key="1">
    <source>
        <dbReference type="ARBA" id="ARBA00010558"/>
    </source>
</evidence>
<gene>
    <name evidence="2" type="primary">eco_2</name>
    <name evidence="2" type="ORF">SDC9_169883</name>
</gene>
<dbReference type="PANTHER" id="PTHR35890">
    <property type="match status" value="1"/>
</dbReference>
<evidence type="ECO:0000313" key="2">
    <source>
        <dbReference type="EMBL" id="MPN22500.1"/>
    </source>
</evidence>
<protein>
    <submittedName>
        <fullName evidence="2">Ecotin</fullName>
    </submittedName>
</protein>
<dbReference type="InterPro" id="IPR005658">
    <property type="entry name" value="Prot_inh_ecotin"/>
</dbReference>
<dbReference type="EMBL" id="VSSQ01070739">
    <property type="protein sequence ID" value="MPN22500.1"/>
    <property type="molecule type" value="Genomic_DNA"/>
</dbReference>
<dbReference type="Gene3D" id="2.60.40.550">
    <property type="entry name" value="Ecotin"/>
    <property type="match status" value="1"/>
</dbReference>
<dbReference type="GO" id="GO:0004867">
    <property type="term" value="F:serine-type endopeptidase inhibitor activity"/>
    <property type="evidence" value="ECO:0007669"/>
    <property type="project" value="InterPro"/>
</dbReference>
<proteinExistence type="inferred from homology"/>
<name>A0A645G920_9ZZZZ</name>
<dbReference type="AlphaFoldDB" id="A0A645G920"/>
<organism evidence="2">
    <name type="scientific">bioreactor metagenome</name>
    <dbReference type="NCBI Taxonomy" id="1076179"/>
    <lineage>
        <taxon>unclassified sequences</taxon>
        <taxon>metagenomes</taxon>
        <taxon>ecological metagenomes</taxon>
    </lineage>
</organism>
<dbReference type="Pfam" id="PF03974">
    <property type="entry name" value="Ecotin"/>
    <property type="match status" value="1"/>
</dbReference>
<reference evidence="2" key="1">
    <citation type="submission" date="2019-08" db="EMBL/GenBank/DDBJ databases">
        <authorList>
            <person name="Kucharzyk K."/>
            <person name="Murdoch R.W."/>
            <person name="Higgins S."/>
            <person name="Loffler F."/>
        </authorList>
    </citation>
    <scope>NUCLEOTIDE SEQUENCE</scope>
</reference>
<dbReference type="SUPFAM" id="SSF49772">
    <property type="entry name" value="Ecotin, trypsin inhibitor"/>
    <property type="match status" value="1"/>
</dbReference>
<sequence length="98" mass="11089">MEIIPGVTTEVDCNKHGLGGRFVEKDVEGWGYSYLIFESDGSVRSTRMACPDDTRRTEVVTGATQLLNYNSRLPIVVFIPKKDNFSVQYRIWEAGEVK</sequence>
<dbReference type="PANTHER" id="PTHR35890:SF3">
    <property type="entry name" value="ECOTIN"/>
    <property type="match status" value="1"/>
</dbReference>